<comment type="caution">
    <text evidence="4">The sequence shown here is derived from an EMBL/GenBank/DDBJ whole genome shotgun (WGS) entry which is preliminary data.</text>
</comment>
<protein>
    <submittedName>
        <fullName evidence="4">Iron-containing alcohol dehydrogenase</fullName>
        <ecNumber evidence="4">1.1.1.1</ecNumber>
    </submittedName>
</protein>
<dbReference type="GO" id="GO:0004022">
    <property type="term" value="F:alcohol dehydrogenase (NAD+) activity"/>
    <property type="evidence" value="ECO:0007669"/>
    <property type="project" value="UniProtKB-EC"/>
</dbReference>
<dbReference type="EC" id="1.1.1.1" evidence="4"/>
<name>A0ABU5EB69_9PROT</name>
<evidence type="ECO:0000259" key="2">
    <source>
        <dbReference type="Pfam" id="PF00465"/>
    </source>
</evidence>
<dbReference type="Pfam" id="PF00465">
    <property type="entry name" value="Fe-ADH"/>
    <property type="match status" value="1"/>
</dbReference>
<dbReference type="CDD" id="cd08182">
    <property type="entry name" value="HEPD"/>
    <property type="match status" value="1"/>
</dbReference>
<keyword evidence="1 4" id="KW-0560">Oxidoreductase</keyword>
<dbReference type="InterPro" id="IPR001670">
    <property type="entry name" value="ADH_Fe/GldA"/>
</dbReference>
<dbReference type="Pfam" id="PF25137">
    <property type="entry name" value="ADH_Fe_C"/>
    <property type="match status" value="1"/>
</dbReference>
<gene>
    <name evidence="4" type="ORF">SMD27_11310</name>
</gene>
<dbReference type="Gene3D" id="3.40.50.1970">
    <property type="match status" value="1"/>
</dbReference>
<feature type="domain" description="Alcohol dehydrogenase iron-type/glycerol dehydrogenase GldA" evidence="2">
    <location>
        <begin position="9"/>
        <end position="176"/>
    </location>
</feature>
<evidence type="ECO:0000259" key="3">
    <source>
        <dbReference type="Pfam" id="PF25137"/>
    </source>
</evidence>
<dbReference type="InterPro" id="IPR035873">
    <property type="entry name" value="PhpC"/>
</dbReference>
<dbReference type="InterPro" id="IPR056798">
    <property type="entry name" value="ADH_Fe_C"/>
</dbReference>
<dbReference type="PROSITE" id="PS00913">
    <property type="entry name" value="ADH_IRON_1"/>
    <property type="match status" value="1"/>
</dbReference>
<accession>A0ABU5EB69</accession>
<dbReference type="InterPro" id="IPR018211">
    <property type="entry name" value="ADH_Fe_CS"/>
</dbReference>
<dbReference type="RefSeq" id="WP_320508469.1">
    <property type="nucleotide sequence ID" value="NZ_JAXCLW010000002.1"/>
</dbReference>
<dbReference type="InterPro" id="IPR039697">
    <property type="entry name" value="Alcohol_dehydrogenase_Fe"/>
</dbReference>
<dbReference type="Proteomes" id="UP001279642">
    <property type="component" value="Unassembled WGS sequence"/>
</dbReference>
<evidence type="ECO:0000313" key="4">
    <source>
        <dbReference type="EMBL" id="MDY0883433.1"/>
    </source>
</evidence>
<keyword evidence="5" id="KW-1185">Reference proteome</keyword>
<dbReference type="PANTHER" id="PTHR11496:SF103">
    <property type="entry name" value="DEHYDROGENASE, PUTATIVE-RELATED"/>
    <property type="match status" value="1"/>
</dbReference>
<sequence length="389" mass="41681">MQLWKYHNPVRLSVGPGVFEQIPLAIAGRTYALVTYPEPVFTDLGRRLAAATGSQKLVITDFHPNPTLDDLRACNAMLALRPDVELIVALGGGSAIDVAKALAVGRGSQARLLAALHGNASSDDATISALKLIAVPTTSGTGSDVTCWATLWDQENSRKLSLDRPDLFPEASFIDPELTVDLPWSITLSSGLDALSHALESLWNHHATPLSRHLAVLGAQTIIRTLPRLRQQPEEIALRTDLSLAALYAGLAFSTTRTALAHSLSYPITLRFGISHGIACSFTLPAVMQAALGSDPRCDDALRQIFGDLASAPRLLARFLADLGVSTDPAAYGVEGDIWQELIGEALAGPRGRNFIASDRPEHVAQVLSRARLAQHDIEGDRSQMTGGR</sequence>
<dbReference type="EMBL" id="JAXCLW010000002">
    <property type="protein sequence ID" value="MDY0883433.1"/>
    <property type="molecule type" value="Genomic_DNA"/>
</dbReference>
<feature type="domain" description="Fe-containing alcohol dehydrogenase-like C-terminal" evidence="3">
    <location>
        <begin position="188"/>
        <end position="347"/>
    </location>
</feature>
<dbReference type="PANTHER" id="PTHR11496">
    <property type="entry name" value="ALCOHOL DEHYDROGENASE"/>
    <property type="match status" value="1"/>
</dbReference>
<dbReference type="Gene3D" id="1.20.1090.10">
    <property type="entry name" value="Dehydroquinate synthase-like - alpha domain"/>
    <property type="match status" value="1"/>
</dbReference>
<reference evidence="4 5" key="1">
    <citation type="journal article" date="2016" name="Antonie Van Leeuwenhoek">
        <title>Dongia soli sp. nov., isolated from soil from Dokdo, Korea.</title>
        <authorList>
            <person name="Kim D.U."/>
            <person name="Lee H."/>
            <person name="Kim H."/>
            <person name="Kim S.G."/>
            <person name="Ka J.O."/>
        </authorList>
    </citation>
    <scope>NUCLEOTIDE SEQUENCE [LARGE SCALE GENOMIC DNA]</scope>
    <source>
        <strain evidence="4 5">D78</strain>
    </source>
</reference>
<evidence type="ECO:0000313" key="5">
    <source>
        <dbReference type="Proteomes" id="UP001279642"/>
    </source>
</evidence>
<evidence type="ECO:0000256" key="1">
    <source>
        <dbReference type="ARBA" id="ARBA00023002"/>
    </source>
</evidence>
<organism evidence="4 5">
    <name type="scientific">Dongia soli</name>
    <dbReference type="NCBI Taxonomy" id="600628"/>
    <lineage>
        <taxon>Bacteria</taxon>
        <taxon>Pseudomonadati</taxon>
        <taxon>Pseudomonadota</taxon>
        <taxon>Alphaproteobacteria</taxon>
        <taxon>Rhodospirillales</taxon>
        <taxon>Dongiaceae</taxon>
        <taxon>Dongia</taxon>
    </lineage>
</organism>
<dbReference type="SUPFAM" id="SSF56796">
    <property type="entry name" value="Dehydroquinate synthase-like"/>
    <property type="match status" value="1"/>
</dbReference>
<proteinExistence type="predicted"/>